<feature type="transmembrane region" description="Helical" evidence="1">
    <location>
        <begin position="133"/>
        <end position="150"/>
    </location>
</feature>
<name>A0A023F6J2_TRIIF</name>
<protein>
    <submittedName>
        <fullName evidence="2">Putative conserved plasma membrane protein</fullName>
    </submittedName>
</protein>
<proteinExistence type="evidence at transcript level"/>
<evidence type="ECO:0000313" key="2">
    <source>
        <dbReference type="EMBL" id="JAC16854.1"/>
    </source>
</evidence>
<organism evidence="2">
    <name type="scientific">Triatoma infestans</name>
    <name type="common">Assassin bug</name>
    <dbReference type="NCBI Taxonomy" id="30076"/>
    <lineage>
        <taxon>Eukaryota</taxon>
        <taxon>Metazoa</taxon>
        <taxon>Ecdysozoa</taxon>
        <taxon>Arthropoda</taxon>
        <taxon>Hexapoda</taxon>
        <taxon>Insecta</taxon>
        <taxon>Pterygota</taxon>
        <taxon>Neoptera</taxon>
        <taxon>Paraneoptera</taxon>
        <taxon>Hemiptera</taxon>
        <taxon>Heteroptera</taxon>
        <taxon>Panheteroptera</taxon>
        <taxon>Cimicomorpha</taxon>
        <taxon>Reduviidae</taxon>
        <taxon>Triatominae</taxon>
        <taxon>Triatoma</taxon>
    </lineage>
</organism>
<feature type="transmembrane region" description="Helical" evidence="1">
    <location>
        <begin position="96"/>
        <end position="121"/>
    </location>
</feature>
<keyword evidence="1" id="KW-0812">Transmembrane</keyword>
<dbReference type="InterPro" id="IPR031720">
    <property type="entry name" value="DUF4728"/>
</dbReference>
<dbReference type="Pfam" id="PF15860">
    <property type="entry name" value="DUF4728"/>
    <property type="match status" value="1"/>
</dbReference>
<dbReference type="AlphaFoldDB" id="A0A023F6J2"/>
<evidence type="ECO:0000256" key="1">
    <source>
        <dbReference type="SAM" id="Phobius"/>
    </source>
</evidence>
<dbReference type="EMBL" id="GBBI01001858">
    <property type="protein sequence ID" value="JAC16854.1"/>
    <property type="molecule type" value="mRNA"/>
</dbReference>
<accession>A0A023F6J2</accession>
<reference evidence="2" key="1">
    <citation type="journal article" date="2014" name="PLoS Negl. Trop. Dis.">
        <title>An updated insight into the Sialotranscriptome of Triatoma infestans: developmental stage and geographic variations.</title>
        <authorList>
            <person name="Schwarz A."/>
            <person name="Medrano-Mercado N."/>
            <person name="Schaub G.A."/>
            <person name="Struchiner C.J."/>
            <person name="Bargues M.D."/>
            <person name="Levy M.Z."/>
            <person name="Ribeiro J.M."/>
        </authorList>
    </citation>
    <scope>NUCLEOTIDE SEQUENCE</scope>
    <source>
        <strain evidence="2">Chile</strain>
        <tissue evidence="2">Salivary glands</tissue>
    </source>
</reference>
<feature type="transmembrane region" description="Helical" evidence="1">
    <location>
        <begin position="64"/>
        <end position="84"/>
    </location>
</feature>
<dbReference type="PANTHER" id="PTHR36694:SF11">
    <property type="entry name" value="LP21121P-RELATED"/>
    <property type="match status" value="1"/>
</dbReference>
<keyword evidence="1" id="KW-0472">Membrane</keyword>
<sequence>RFPQLNSCCFLFSLETGAKLIGLFELIGDAALFLFGIISTIRLAVNDESITESEEAHRNVLLTAFVYVDLSFLFELIFAVYLLYGIYKVKQNYIKVWLIVQSVFLIISIFGLFLMILLHFVINSDDFNIIEEALVLMLHGYFLLVVYSYYRSLRGDNMLLPQV</sequence>
<dbReference type="PANTHER" id="PTHR36694">
    <property type="entry name" value="PASIFLORA 1, ISOFORM A-RELATED"/>
    <property type="match status" value="1"/>
</dbReference>
<feature type="transmembrane region" description="Helical" evidence="1">
    <location>
        <begin position="20"/>
        <end position="44"/>
    </location>
</feature>
<feature type="non-terminal residue" evidence="2">
    <location>
        <position position="1"/>
    </location>
</feature>
<keyword evidence="1" id="KW-1133">Transmembrane helix</keyword>